<dbReference type="SUPFAM" id="SSF143011">
    <property type="entry name" value="RelE-like"/>
    <property type="match status" value="1"/>
</dbReference>
<dbReference type="Proteomes" id="UP000034774">
    <property type="component" value="Unassembled WGS sequence"/>
</dbReference>
<dbReference type="PANTHER" id="PTHR35601">
    <property type="entry name" value="TOXIN RELE"/>
    <property type="match status" value="1"/>
</dbReference>
<name>A0A0G0LME7_9BACT</name>
<comment type="caution">
    <text evidence="3">The sequence shown here is derived from an EMBL/GenBank/DDBJ whole genome shotgun (WGS) entry which is preliminary data.</text>
</comment>
<dbReference type="EMBL" id="LBVU01000003">
    <property type="protein sequence ID" value="KKQ92212.1"/>
    <property type="molecule type" value="Genomic_DNA"/>
</dbReference>
<dbReference type="Gene3D" id="3.30.2310.20">
    <property type="entry name" value="RelE-like"/>
    <property type="match status" value="1"/>
</dbReference>
<dbReference type="AlphaFoldDB" id="A0A0G0LME7"/>
<protein>
    <submittedName>
        <fullName evidence="3">Addiction module toxin RelE</fullName>
    </submittedName>
</protein>
<evidence type="ECO:0000313" key="3">
    <source>
        <dbReference type="EMBL" id="KKQ92212.1"/>
    </source>
</evidence>
<evidence type="ECO:0000313" key="4">
    <source>
        <dbReference type="Proteomes" id="UP000034774"/>
    </source>
</evidence>
<dbReference type="PANTHER" id="PTHR35601:SF1">
    <property type="entry name" value="TOXIN RELE"/>
    <property type="match status" value="1"/>
</dbReference>
<dbReference type="STRING" id="1618572.UT17_C0003G0235"/>
<gene>
    <name evidence="3" type="ORF">UT17_C0003G0235</name>
</gene>
<evidence type="ECO:0000256" key="1">
    <source>
        <dbReference type="ARBA" id="ARBA00006226"/>
    </source>
</evidence>
<dbReference type="NCBIfam" id="TIGR02385">
    <property type="entry name" value="RelE_StbE"/>
    <property type="match status" value="1"/>
</dbReference>
<accession>A0A0G0LME7</accession>
<comment type="similarity">
    <text evidence="1">Belongs to the RelE toxin family.</text>
</comment>
<sequence>MYKIEIAPQAKKQLKDLKIRHKLSLLSIIEDLKDNLFAGKALTRDFSGKYSYRVGVYRIIYRINVKTKLVEIISAGHRSIVYN</sequence>
<dbReference type="Pfam" id="PF05016">
    <property type="entry name" value="ParE_toxin"/>
    <property type="match status" value="1"/>
</dbReference>
<evidence type="ECO:0000256" key="2">
    <source>
        <dbReference type="ARBA" id="ARBA00022649"/>
    </source>
</evidence>
<organism evidence="3 4">
    <name type="scientific">Candidatus Woesebacteria bacterium GW2011_GWB1_39_10</name>
    <dbReference type="NCBI Taxonomy" id="1618572"/>
    <lineage>
        <taxon>Bacteria</taxon>
        <taxon>Candidatus Woeseibacteriota</taxon>
    </lineage>
</organism>
<proteinExistence type="inferred from homology"/>
<dbReference type="InterPro" id="IPR007712">
    <property type="entry name" value="RelE/ParE_toxin"/>
</dbReference>
<dbReference type="InterPro" id="IPR035093">
    <property type="entry name" value="RelE/ParE_toxin_dom_sf"/>
</dbReference>
<keyword evidence="2" id="KW-1277">Toxin-antitoxin system</keyword>
<reference evidence="3 4" key="1">
    <citation type="journal article" date="2015" name="Nature">
        <title>rRNA introns, odd ribosomes, and small enigmatic genomes across a large radiation of phyla.</title>
        <authorList>
            <person name="Brown C.T."/>
            <person name="Hug L.A."/>
            <person name="Thomas B.C."/>
            <person name="Sharon I."/>
            <person name="Castelle C.J."/>
            <person name="Singh A."/>
            <person name="Wilkins M.J."/>
            <person name="Williams K.H."/>
            <person name="Banfield J.F."/>
        </authorList>
    </citation>
    <scope>NUCLEOTIDE SEQUENCE [LARGE SCALE GENOMIC DNA]</scope>
</reference>